<organism evidence="2 3">
    <name type="scientific">Fibrobacter succinogenes</name>
    <name type="common">Bacteroides succinogenes</name>
    <dbReference type="NCBI Taxonomy" id="833"/>
    <lineage>
        <taxon>Bacteria</taxon>
        <taxon>Pseudomonadati</taxon>
        <taxon>Fibrobacterota</taxon>
        <taxon>Fibrobacteria</taxon>
        <taxon>Fibrobacterales</taxon>
        <taxon>Fibrobacteraceae</taxon>
        <taxon>Fibrobacter</taxon>
    </lineage>
</organism>
<keyword evidence="1" id="KW-1133">Transmembrane helix</keyword>
<accession>A0A380S6B2</accession>
<dbReference type="RefSeq" id="WP_109572688.1">
    <property type="nucleotide sequence ID" value="NZ_UHJL01000002.1"/>
</dbReference>
<reference evidence="2 3" key="1">
    <citation type="submission" date="2017-08" db="EMBL/GenBank/DDBJ databases">
        <authorList>
            <person name="de Groot N.N."/>
        </authorList>
    </citation>
    <scope>NUCLEOTIDE SEQUENCE [LARGE SCALE GENOMIC DNA]</scope>
    <source>
        <strain evidence="2 3">HM2</strain>
    </source>
</reference>
<keyword evidence="1" id="KW-0472">Membrane</keyword>
<gene>
    <name evidence="2" type="ORF">SAMN05661053_1499</name>
</gene>
<evidence type="ECO:0008006" key="4">
    <source>
        <dbReference type="Google" id="ProtNLM"/>
    </source>
</evidence>
<evidence type="ECO:0000256" key="1">
    <source>
        <dbReference type="SAM" id="Phobius"/>
    </source>
</evidence>
<protein>
    <recommendedName>
        <fullName evidence="4">Complex I intermediate-associated protein 30 (CIA30)</fullName>
    </recommendedName>
</protein>
<dbReference type="Proteomes" id="UP000255423">
    <property type="component" value="Unassembled WGS sequence"/>
</dbReference>
<feature type="transmembrane region" description="Helical" evidence="1">
    <location>
        <begin position="229"/>
        <end position="248"/>
    </location>
</feature>
<evidence type="ECO:0000313" key="2">
    <source>
        <dbReference type="EMBL" id="SUQ24106.1"/>
    </source>
</evidence>
<sequence>MKKSRWIGISIFLVLLIAWGFFYSRCGGVAVELFPERTFDVFPLNDSAVGGFSTSEVQLTDTLLISSVVIHSGKAFTYAGVGFNLKSKDKRPGSVFDLTKFDSLEIHVASKRMNSMKLRILTDDPVYTRSGDYATLRVLEKEIPSAPYLLMGGSKERFAVSKFSLSEFRVPEWWLSQQGLEEDDGKTYLNRGSFFEIVSGGSTLRGIPDEMEIRYVRLWGANEDQKKTMYIVLGAILFALVLFLVCSAKSCRRENAKKLDA</sequence>
<proteinExistence type="predicted"/>
<dbReference type="AlphaFoldDB" id="A0A380S6B2"/>
<dbReference type="EMBL" id="UHJL01000002">
    <property type="protein sequence ID" value="SUQ24106.1"/>
    <property type="molecule type" value="Genomic_DNA"/>
</dbReference>
<name>A0A380S6B2_FIBSU</name>
<evidence type="ECO:0000313" key="3">
    <source>
        <dbReference type="Proteomes" id="UP000255423"/>
    </source>
</evidence>
<keyword evidence="1" id="KW-0812">Transmembrane</keyword>